<dbReference type="InterPro" id="IPR041489">
    <property type="entry name" value="PDZ_6"/>
</dbReference>
<feature type="transmembrane region" description="Helical" evidence="1">
    <location>
        <begin position="224"/>
        <end position="243"/>
    </location>
</feature>
<proteinExistence type="predicted"/>
<evidence type="ECO:0000256" key="1">
    <source>
        <dbReference type="SAM" id="Phobius"/>
    </source>
</evidence>
<feature type="transmembrane region" description="Helical" evidence="1">
    <location>
        <begin position="194"/>
        <end position="212"/>
    </location>
</feature>
<name>A0A428N9N7_9BACI</name>
<evidence type="ECO:0000313" key="4">
    <source>
        <dbReference type="Proteomes" id="UP000275076"/>
    </source>
</evidence>
<keyword evidence="1" id="KW-0812">Transmembrane</keyword>
<evidence type="ECO:0000259" key="2">
    <source>
        <dbReference type="PROSITE" id="PS50106"/>
    </source>
</evidence>
<organism evidence="3 4">
    <name type="scientific">Salibacterium salarium</name>
    <dbReference type="NCBI Taxonomy" id="284579"/>
    <lineage>
        <taxon>Bacteria</taxon>
        <taxon>Bacillati</taxon>
        <taxon>Bacillota</taxon>
        <taxon>Bacilli</taxon>
        <taxon>Bacillales</taxon>
        <taxon>Bacillaceae</taxon>
    </lineage>
</organism>
<dbReference type="EMBL" id="RBVX01000001">
    <property type="protein sequence ID" value="RSL35071.1"/>
    <property type="molecule type" value="Genomic_DNA"/>
</dbReference>
<sequence length="403" mass="44604">MDGGVVMEEIGWELVQAIGRFFAHPLTYVIPIAMLLLGYFRVKRERSTFHTRIFQMAFDLTAPLLPGFLAGLVLSIIVIVSGIAVPFAFIGLVSIILLLVLMTGRTNWLSPAFTVSTAVILALFLPEWNSGNAFIDNWLQALAGTDFRPVIIWLAVLIMIEGILIWKNGNKHTSPVVVKSTRGKWLGAHRLQRIWFIPSIMLVPDGMIESISWWPLLPVGGEDFALFLIPFAMGTNYTIFHTLPAPAVKRAGQRIILLSLLVGAGAATVFYFPEAALYTAAAAILIREALTVWLNREERTRPAFFMPRSRGVGVLGILPSSPAAKMGLAPGETIMKVNGQQVNSEKEFYYALQKNSAYCKIEVTDLQGELRHVQSAVYDNEHHEIGVLLVKERSTFDPSAKEA</sequence>
<dbReference type="InterPro" id="IPR001478">
    <property type="entry name" value="PDZ"/>
</dbReference>
<feature type="transmembrane region" description="Helical" evidence="1">
    <location>
        <begin position="21"/>
        <end position="42"/>
    </location>
</feature>
<keyword evidence="1" id="KW-0472">Membrane</keyword>
<dbReference type="Gene3D" id="2.30.42.10">
    <property type="match status" value="1"/>
</dbReference>
<dbReference type="AlphaFoldDB" id="A0A428N9N7"/>
<feature type="transmembrane region" description="Helical" evidence="1">
    <location>
        <begin position="54"/>
        <end position="77"/>
    </location>
</feature>
<keyword evidence="4" id="KW-1185">Reference proteome</keyword>
<reference evidence="3 4" key="1">
    <citation type="submission" date="2018-10" db="EMBL/GenBank/DDBJ databases">
        <title>Draft genome sequence of Bacillus salarius IM0101, isolated from a hypersaline soil in Inner Mongolia, China.</title>
        <authorList>
            <person name="Yamprayoonswat W."/>
            <person name="Boonvisut S."/>
            <person name="Jumpathong W."/>
            <person name="Sittihan S."/>
            <person name="Ruangsuj P."/>
            <person name="Wanthongcharoen S."/>
            <person name="Thongpramul N."/>
            <person name="Pimmason S."/>
            <person name="Yu B."/>
            <person name="Yasawong M."/>
        </authorList>
    </citation>
    <scope>NUCLEOTIDE SEQUENCE [LARGE SCALE GENOMIC DNA]</scope>
    <source>
        <strain evidence="3 4">IM0101</strain>
    </source>
</reference>
<feature type="transmembrane region" description="Helical" evidence="1">
    <location>
        <begin position="108"/>
        <end position="127"/>
    </location>
</feature>
<feature type="transmembrane region" description="Helical" evidence="1">
    <location>
        <begin position="147"/>
        <end position="166"/>
    </location>
</feature>
<evidence type="ECO:0000313" key="3">
    <source>
        <dbReference type="EMBL" id="RSL35071.1"/>
    </source>
</evidence>
<comment type="caution">
    <text evidence="3">The sequence shown here is derived from an EMBL/GenBank/DDBJ whole genome shotgun (WGS) entry which is preliminary data.</text>
</comment>
<accession>A0A428N9N7</accession>
<dbReference type="PROSITE" id="PS50106">
    <property type="entry name" value="PDZ"/>
    <property type="match status" value="1"/>
</dbReference>
<feature type="transmembrane region" description="Helical" evidence="1">
    <location>
        <begin position="83"/>
        <end position="101"/>
    </location>
</feature>
<feature type="domain" description="PDZ" evidence="2">
    <location>
        <begin position="291"/>
        <end position="367"/>
    </location>
</feature>
<dbReference type="Pfam" id="PF17820">
    <property type="entry name" value="PDZ_6"/>
    <property type="match status" value="1"/>
</dbReference>
<dbReference type="Proteomes" id="UP000275076">
    <property type="component" value="Unassembled WGS sequence"/>
</dbReference>
<protein>
    <submittedName>
        <fullName evidence="3">PDZ domain-containing protein</fullName>
    </submittedName>
</protein>
<feature type="transmembrane region" description="Helical" evidence="1">
    <location>
        <begin position="255"/>
        <end position="272"/>
    </location>
</feature>
<dbReference type="OrthoDB" id="198399at2"/>
<dbReference type="SUPFAM" id="SSF50156">
    <property type="entry name" value="PDZ domain-like"/>
    <property type="match status" value="1"/>
</dbReference>
<gene>
    <name evidence="3" type="ORF">D7Z54_00400</name>
</gene>
<keyword evidence="1" id="KW-1133">Transmembrane helix</keyword>
<dbReference type="InterPro" id="IPR036034">
    <property type="entry name" value="PDZ_sf"/>
</dbReference>